<accession>A0A151N6A2</accession>
<comment type="caution">
    <text evidence="2">The sequence shown here is derived from an EMBL/GenBank/DDBJ whole genome shotgun (WGS) entry which is preliminary data.</text>
</comment>
<dbReference type="Proteomes" id="UP000050525">
    <property type="component" value="Unassembled WGS sequence"/>
</dbReference>
<keyword evidence="3" id="KW-1185">Reference proteome</keyword>
<proteinExistence type="predicted"/>
<evidence type="ECO:0000313" key="2">
    <source>
        <dbReference type="EMBL" id="KYO32099.1"/>
    </source>
</evidence>
<keyword evidence="1" id="KW-1133">Transmembrane helix</keyword>
<evidence type="ECO:0000313" key="3">
    <source>
        <dbReference type="Proteomes" id="UP000050525"/>
    </source>
</evidence>
<dbReference type="AlphaFoldDB" id="A0A151N6A2"/>
<dbReference type="EMBL" id="AKHW03004004">
    <property type="protein sequence ID" value="KYO32099.1"/>
    <property type="molecule type" value="Genomic_DNA"/>
</dbReference>
<name>A0A151N6A2_ALLMI</name>
<keyword evidence="1" id="KW-0472">Membrane</keyword>
<protein>
    <submittedName>
        <fullName evidence="2">Uncharacterized protein</fullName>
    </submittedName>
</protein>
<gene>
    <name evidence="2" type="ORF">Y1Q_0007108</name>
</gene>
<reference evidence="2 3" key="1">
    <citation type="journal article" date="2012" name="Genome Biol.">
        <title>Sequencing three crocodilian genomes to illuminate the evolution of archosaurs and amniotes.</title>
        <authorList>
            <person name="St John J.A."/>
            <person name="Braun E.L."/>
            <person name="Isberg S.R."/>
            <person name="Miles L.G."/>
            <person name="Chong A.Y."/>
            <person name="Gongora J."/>
            <person name="Dalzell P."/>
            <person name="Moran C."/>
            <person name="Bed'hom B."/>
            <person name="Abzhanov A."/>
            <person name="Burgess S.C."/>
            <person name="Cooksey A.M."/>
            <person name="Castoe T.A."/>
            <person name="Crawford N.G."/>
            <person name="Densmore L.D."/>
            <person name="Drew J.C."/>
            <person name="Edwards S.V."/>
            <person name="Faircloth B.C."/>
            <person name="Fujita M.K."/>
            <person name="Greenwold M.J."/>
            <person name="Hoffmann F.G."/>
            <person name="Howard J.M."/>
            <person name="Iguchi T."/>
            <person name="Janes D.E."/>
            <person name="Khan S.Y."/>
            <person name="Kohno S."/>
            <person name="de Koning A.J."/>
            <person name="Lance S.L."/>
            <person name="McCarthy F.M."/>
            <person name="McCormack J.E."/>
            <person name="Merchant M.E."/>
            <person name="Peterson D.G."/>
            <person name="Pollock D.D."/>
            <person name="Pourmand N."/>
            <person name="Raney B.J."/>
            <person name="Roessler K.A."/>
            <person name="Sanford J.R."/>
            <person name="Sawyer R.H."/>
            <person name="Schmidt C.J."/>
            <person name="Triplett E.W."/>
            <person name="Tuberville T.D."/>
            <person name="Venegas-Anaya M."/>
            <person name="Howard J.T."/>
            <person name="Jarvis E.D."/>
            <person name="Guillette L.J.Jr."/>
            <person name="Glenn T.C."/>
            <person name="Green R.E."/>
            <person name="Ray D.A."/>
        </authorList>
    </citation>
    <scope>NUCLEOTIDE SEQUENCE [LARGE SCALE GENOMIC DNA]</scope>
    <source>
        <strain evidence="2">KSC_2009_1</strain>
    </source>
</reference>
<sequence length="76" mass="8023">MTDRVPVLEPASVAGRKLLVPIGTVLFTFHVALSLLLWAKGKHALLLQESSLKAQPGANLVKEAEGTAFGWTGSPS</sequence>
<feature type="transmembrane region" description="Helical" evidence="1">
    <location>
        <begin position="18"/>
        <end position="39"/>
    </location>
</feature>
<evidence type="ECO:0000256" key="1">
    <source>
        <dbReference type="SAM" id="Phobius"/>
    </source>
</evidence>
<keyword evidence="1" id="KW-0812">Transmembrane</keyword>
<organism evidence="2 3">
    <name type="scientific">Alligator mississippiensis</name>
    <name type="common">American alligator</name>
    <dbReference type="NCBI Taxonomy" id="8496"/>
    <lineage>
        <taxon>Eukaryota</taxon>
        <taxon>Metazoa</taxon>
        <taxon>Chordata</taxon>
        <taxon>Craniata</taxon>
        <taxon>Vertebrata</taxon>
        <taxon>Euteleostomi</taxon>
        <taxon>Archelosauria</taxon>
        <taxon>Archosauria</taxon>
        <taxon>Crocodylia</taxon>
        <taxon>Alligatoridae</taxon>
        <taxon>Alligatorinae</taxon>
        <taxon>Alligator</taxon>
    </lineage>
</organism>